<name>A0A517QJ90_9PLAN</name>
<evidence type="ECO:0000313" key="3">
    <source>
        <dbReference type="Proteomes" id="UP000315724"/>
    </source>
</evidence>
<sequence precursor="true">MSYSTNILTSLIIFTSATAANAQDFLGIFNPFKSNHNVSQPNYGVTPSNYQYSQPSQNIYQTQYQYTQPASSTLPCQNYSNSTYGSQTQYPINSTVGLPAACANGQCNHLQHQANGQYTQGYVNGQYSPYINQVNCVNGQCQTGTTGVGQYQNGYFLNSPLSQDRYRTPTNYGNSTIPFNNSQVQYNAPTSPVYQPTTFPAYGNTINQPNGSNPYYN</sequence>
<evidence type="ECO:0000313" key="2">
    <source>
        <dbReference type="EMBL" id="QDT31710.1"/>
    </source>
</evidence>
<dbReference type="AlphaFoldDB" id="A0A517QJ90"/>
<proteinExistence type="predicted"/>
<dbReference type="KEGG" id="tpol:Mal48_09450"/>
<accession>A0A517QJ90</accession>
<dbReference type="Proteomes" id="UP000315724">
    <property type="component" value="Chromosome"/>
</dbReference>
<gene>
    <name evidence="2" type="ORF">Mal48_09450</name>
</gene>
<organism evidence="2 3">
    <name type="scientific">Thalassoglobus polymorphus</name>
    <dbReference type="NCBI Taxonomy" id="2527994"/>
    <lineage>
        <taxon>Bacteria</taxon>
        <taxon>Pseudomonadati</taxon>
        <taxon>Planctomycetota</taxon>
        <taxon>Planctomycetia</taxon>
        <taxon>Planctomycetales</taxon>
        <taxon>Planctomycetaceae</taxon>
        <taxon>Thalassoglobus</taxon>
    </lineage>
</organism>
<dbReference type="EMBL" id="CP036267">
    <property type="protein sequence ID" value="QDT31710.1"/>
    <property type="molecule type" value="Genomic_DNA"/>
</dbReference>
<dbReference type="RefSeq" id="WP_145196494.1">
    <property type="nucleotide sequence ID" value="NZ_CP036267.1"/>
</dbReference>
<keyword evidence="3" id="KW-1185">Reference proteome</keyword>
<evidence type="ECO:0000256" key="1">
    <source>
        <dbReference type="SAM" id="SignalP"/>
    </source>
</evidence>
<feature type="chain" id="PRO_5021948684" evidence="1">
    <location>
        <begin position="23"/>
        <end position="217"/>
    </location>
</feature>
<keyword evidence="1" id="KW-0732">Signal</keyword>
<feature type="signal peptide" evidence="1">
    <location>
        <begin position="1"/>
        <end position="22"/>
    </location>
</feature>
<protein>
    <submittedName>
        <fullName evidence="2">Uncharacterized protein</fullName>
    </submittedName>
</protein>
<reference evidence="2 3" key="1">
    <citation type="submission" date="2019-02" db="EMBL/GenBank/DDBJ databases">
        <title>Deep-cultivation of Planctomycetes and their phenomic and genomic characterization uncovers novel biology.</title>
        <authorList>
            <person name="Wiegand S."/>
            <person name="Jogler M."/>
            <person name="Boedeker C."/>
            <person name="Pinto D."/>
            <person name="Vollmers J."/>
            <person name="Rivas-Marin E."/>
            <person name="Kohn T."/>
            <person name="Peeters S.H."/>
            <person name="Heuer A."/>
            <person name="Rast P."/>
            <person name="Oberbeckmann S."/>
            <person name="Bunk B."/>
            <person name="Jeske O."/>
            <person name="Meyerdierks A."/>
            <person name="Storesund J.E."/>
            <person name="Kallscheuer N."/>
            <person name="Luecker S."/>
            <person name="Lage O.M."/>
            <person name="Pohl T."/>
            <person name="Merkel B.J."/>
            <person name="Hornburger P."/>
            <person name="Mueller R.-W."/>
            <person name="Bruemmer F."/>
            <person name="Labrenz M."/>
            <person name="Spormann A.M."/>
            <person name="Op den Camp H."/>
            <person name="Overmann J."/>
            <person name="Amann R."/>
            <person name="Jetten M.S.M."/>
            <person name="Mascher T."/>
            <person name="Medema M.H."/>
            <person name="Devos D.P."/>
            <person name="Kaster A.-K."/>
            <person name="Ovreas L."/>
            <person name="Rohde M."/>
            <person name="Galperin M.Y."/>
            <person name="Jogler C."/>
        </authorList>
    </citation>
    <scope>NUCLEOTIDE SEQUENCE [LARGE SCALE GENOMIC DNA]</scope>
    <source>
        <strain evidence="2 3">Mal48</strain>
    </source>
</reference>